<evidence type="ECO:0000256" key="1">
    <source>
        <dbReference type="SAM" id="MobiDB-lite"/>
    </source>
</evidence>
<dbReference type="AlphaFoldDB" id="A0A9P6EWN1"/>
<name>A0A9P6EWN1_9FUNG</name>
<feature type="region of interest" description="Disordered" evidence="1">
    <location>
        <begin position="292"/>
        <end position="318"/>
    </location>
</feature>
<comment type="caution">
    <text evidence="3">The sequence shown here is derived from an EMBL/GenBank/DDBJ whole genome shotgun (WGS) entry which is preliminary data.</text>
</comment>
<dbReference type="PROSITE" id="PS50280">
    <property type="entry name" value="SET"/>
    <property type="match status" value="1"/>
</dbReference>
<feature type="domain" description="SET" evidence="2">
    <location>
        <begin position="183"/>
        <end position="364"/>
    </location>
</feature>
<gene>
    <name evidence="3" type="ORF">EC957_009997</name>
</gene>
<feature type="compositionally biased region" description="Polar residues" evidence="1">
    <location>
        <begin position="308"/>
        <end position="318"/>
    </location>
</feature>
<evidence type="ECO:0000313" key="4">
    <source>
        <dbReference type="Proteomes" id="UP000723463"/>
    </source>
</evidence>
<dbReference type="InterPro" id="IPR046341">
    <property type="entry name" value="SET_dom_sf"/>
</dbReference>
<evidence type="ECO:0000313" key="3">
    <source>
        <dbReference type="EMBL" id="KAF9536675.1"/>
    </source>
</evidence>
<dbReference type="Pfam" id="PF00856">
    <property type="entry name" value="SET"/>
    <property type="match status" value="1"/>
</dbReference>
<dbReference type="SUPFAM" id="SSF82199">
    <property type="entry name" value="SET domain"/>
    <property type="match status" value="1"/>
</dbReference>
<dbReference type="Gene3D" id="2.170.270.10">
    <property type="entry name" value="SET domain"/>
    <property type="match status" value="1"/>
</dbReference>
<reference evidence="3" key="1">
    <citation type="journal article" date="2020" name="Fungal Divers.">
        <title>Resolving the Mortierellaceae phylogeny through synthesis of multi-gene phylogenetics and phylogenomics.</title>
        <authorList>
            <person name="Vandepol N."/>
            <person name="Liber J."/>
            <person name="Desiro A."/>
            <person name="Na H."/>
            <person name="Kennedy M."/>
            <person name="Barry K."/>
            <person name="Grigoriev I.V."/>
            <person name="Miller A.N."/>
            <person name="O'Donnell K."/>
            <person name="Stajich J.E."/>
            <person name="Bonito G."/>
        </authorList>
    </citation>
    <scope>NUCLEOTIDE SEQUENCE</scope>
    <source>
        <strain evidence="3">NRRL 2591</strain>
    </source>
</reference>
<dbReference type="EMBL" id="JAAAXW010000598">
    <property type="protein sequence ID" value="KAF9536675.1"/>
    <property type="molecule type" value="Genomic_DNA"/>
</dbReference>
<keyword evidence="4" id="KW-1185">Reference proteome</keyword>
<dbReference type="PANTHER" id="PTHR47643:SF2">
    <property type="entry name" value="TPR DOMAIN PROTEIN (AFU_ORTHOLOGUE AFUA_5G12710)"/>
    <property type="match status" value="1"/>
</dbReference>
<sequence>MYTIQFKLREIRDNLQKELLIDGNLQTATTTLDFSSLTSRSPWEECVLGKIEELRPGINKSVYIDVTTATHTAAMTGIMTCVQDNSGFVELSVYNWIPRAYIKAMSDLDWAMPKGARFRIREPYLKQATLDPPTMMLLMLQNAFNPNISICRVVPYDKSTLGMIGRPLARSIDPWHDQSAVQTRSHVSKSARRHFGDGLYSKTHIQKDSLVLVEKAIVAAEGRNGFAFQLGKGSCSDINTYSLYEDLVFLNHCSGGSLYSNVVSRLFPANSDPDKSMLVNIHDVVESNTFGFRSSEEHKEQSTRPPHKNQTQTEQGSRSGLWNLASKMNHNYAPNTYISVVEDMMYVYARHNVPVGTELTMQYFDIDTGEVSRTFGLRGQKRYFVCACASCVTRKKAIHASIGTPELSGFDRLTNQHAYLIRGVLFTEAQRVTRFAPEQVLRILFKLAMALRDFEPGMEMTIQVYIAATEAAMMMLKMDLARTNMGLAFQTYKRCLRASNAEFRERFPYVESYSMIVQAALVP</sequence>
<organism evidence="3 4">
    <name type="scientific">Mortierella hygrophila</name>
    <dbReference type="NCBI Taxonomy" id="979708"/>
    <lineage>
        <taxon>Eukaryota</taxon>
        <taxon>Fungi</taxon>
        <taxon>Fungi incertae sedis</taxon>
        <taxon>Mucoromycota</taxon>
        <taxon>Mortierellomycotina</taxon>
        <taxon>Mortierellomycetes</taxon>
        <taxon>Mortierellales</taxon>
        <taxon>Mortierellaceae</taxon>
        <taxon>Mortierella</taxon>
    </lineage>
</organism>
<dbReference type="SMART" id="SM00317">
    <property type="entry name" value="SET"/>
    <property type="match status" value="1"/>
</dbReference>
<evidence type="ECO:0000259" key="2">
    <source>
        <dbReference type="PROSITE" id="PS50280"/>
    </source>
</evidence>
<dbReference type="PANTHER" id="PTHR47643">
    <property type="entry name" value="TPR DOMAIN PROTEIN (AFU_ORTHOLOGUE AFUA_5G12710)"/>
    <property type="match status" value="1"/>
</dbReference>
<proteinExistence type="predicted"/>
<protein>
    <recommendedName>
        <fullName evidence="2">SET domain-containing protein</fullName>
    </recommendedName>
</protein>
<dbReference type="InterPro" id="IPR053209">
    <property type="entry name" value="Gramillin-biosynth_MTr"/>
</dbReference>
<accession>A0A9P6EWN1</accession>
<dbReference type="Proteomes" id="UP000723463">
    <property type="component" value="Unassembled WGS sequence"/>
</dbReference>
<dbReference type="InterPro" id="IPR001214">
    <property type="entry name" value="SET_dom"/>
</dbReference>